<evidence type="ECO:0000313" key="3">
    <source>
        <dbReference type="Proteomes" id="UP001524944"/>
    </source>
</evidence>
<accession>A0ABT1Y2S1</accession>
<keyword evidence="1 2" id="KW-0224">Dipeptidase</keyword>
<keyword evidence="1" id="KW-0645">Protease</keyword>
<organism evidence="2 3">
    <name type="scientific">Dehalobacterium formicoaceticum</name>
    <dbReference type="NCBI Taxonomy" id="51515"/>
    <lineage>
        <taxon>Bacteria</taxon>
        <taxon>Bacillati</taxon>
        <taxon>Bacillota</taxon>
        <taxon>Clostridia</taxon>
        <taxon>Eubacteriales</taxon>
        <taxon>Peptococcaceae</taxon>
        <taxon>Dehalobacterium</taxon>
    </lineage>
</organism>
<comment type="caution">
    <text evidence="2">The sequence shown here is derived from an EMBL/GenBank/DDBJ whole genome shotgun (WGS) entry which is preliminary data.</text>
</comment>
<dbReference type="Pfam" id="PF03577">
    <property type="entry name" value="Peptidase_C69"/>
    <property type="match status" value="1"/>
</dbReference>
<keyword evidence="1 2" id="KW-0378">Hydrolase</keyword>
<dbReference type="PANTHER" id="PTHR12994:SF17">
    <property type="entry name" value="LD30995P"/>
    <property type="match status" value="1"/>
</dbReference>
<reference evidence="2 3" key="1">
    <citation type="submission" date="2022-08" db="EMBL/GenBank/DDBJ databases">
        <title>Proteogenomics of the novel Dehalobacterium formicoaceticum strain EZ94 highlights a key role of methyltransferases during anaerobic dichloromethane degradation.</title>
        <authorList>
            <person name="Wasmund K."/>
        </authorList>
    </citation>
    <scope>NUCLEOTIDE SEQUENCE [LARGE SCALE GENOMIC DNA]</scope>
    <source>
        <strain evidence="2 3">EZ94</strain>
    </source>
</reference>
<dbReference type="RefSeq" id="WP_257911858.1">
    <property type="nucleotide sequence ID" value="NZ_JANPWE010000001.1"/>
</dbReference>
<evidence type="ECO:0000256" key="1">
    <source>
        <dbReference type="RuleBase" id="RU364089"/>
    </source>
</evidence>
<proteinExistence type="inferred from homology"/>
<keyword evidence="3" id="KW-1185">Reference proteome</keyword>
<dbReference type="PANTHER" id="PTHR12994">
    <property type="entry name" value="SECERNIN"/>
    <property type="match status" value="1"/>
</dbReference>
<protein>
    <recommendedName>
        <fullName evidence="1">Dipeptidase</fullName>
        <ecNumber evidence="1">3.4.-.-</ecNumber>
    </recommendedName>
</protein>
<name>A0ABT1Y2S1_9FIRM</name>
<comment type="catalytic activity">
    <reaction evidence="1">
        <text>an L-aminoacyl-L-amino acid + H2O = 2 an L-alpha-amino acid</text>
        <dbReference type="Rhea" id="RHEA:48940"/>
        <dbReference type="ChEBI" id="CHEBI:15377"/>
        <dbReference type="ChEBI" id="CHEBI:59869"/>
        <dbReference type="ChEBI" id="CHEBI:77460"/>
    </reaction>
</comment>
<dbReference type="Gene3D" id="3.60.60.10">
    <property type="entry name" value="Penicillin V Acylase, Chain A"/>
    <property type="match status" value="1"/>
</dbReference>
<evidence type="ECO:0000313" key="2">
    <source>
        <dbReference type="EMBL" id="MCR6544254.1"/>
    </source>
</evidence>
<gene>
    <name evidence="2" type="ORF">NVS47_01785</name>
</gene>
<dbReference type="EMBL" id="JANPWE010000001">
    <property type="protein sequence ID" value="MCR6544254.1"/>
    <property type="molecule type" value="Genomic_DNA"/>
</dbReference>
<dbReference type="EC" id="3.4.-.-" evidence="1"/>
<dbReference type="InterPro" id="IPR005322">
    <property type="entry name" value="Peptidase_C69"/>
</dbReference>
<sequence>MCFSLIVGKDATQDGSVILGANNDWPGYPGHILYTPRKQHGKDAKSLLASGKEIPELDETFAYTHTTTAYTTGTRDESWMYGVNENQVAVSIMGVYAFKQIPSANGIEADDLTILVLERGKTARQSVEMLGELIKEHGFSVSSIEGAAGSVVMGIADPKEGFWLEVIPGGHWVAKRVPDDMISVRPNCFGVQEVDFQDPDNFLWSEGVAEFAEAQGWHRPNEGTNFNFSSCYSDDVAICAYGKADDPVNAYRRWRAMNIATGIDYPLDELVYEAVPKEKISVKDAMNILRDTLEGTKYDLTKAPEAGVHKNPFWMEVSSSIGQGGTVLSMIAHLRDNMPNEIGGQMWFSLANGHLSTFLPCYIGSKGMPTEFKIGEILEFDENSAWWVFQELGELCYRNYQEIAKKEVIPVFRAMEDETLALLSVMEKCFLELYQENPELALETMKFFTTGKALIALDVAKKLSRKIKGKYLANVIM</sequence>
<comment type="similarity">
    <text evidence="1">Belongs to the peptidase C69 family.</text>
</comment>
<dbReference type="Proteomes" id="UP001524944">
    <property type="component" value="Unassembled WGS sequence"/>
</dbReference>
<dbReference type="GO" id="GO:0016805">
    <property type="term" value="F:dipeptidase activity"/>
    <property type="evidence" value="ECO:0007669"/>
    <property type="project" value="UniProtKB-KW"/>
</dbReference>